<evidence type="ECO:0000313" key="2">
    <source>
        <dbReference type="Proteomes" id="UP000319213"/>
    </source>
</evidence>
<proteinExistence type="predicted"/>
<sequence>MRLFRRLDERRRARRRAEDADLDALLALVAESLGYAPVFSRDGSAMLLTGPRTVTVRLAGLRREAARRPREDWPALASEHLSRTLAGVAEALDVCDFAQARPLLRTRVLLAADLAAAGIPDPSRVVGRYLNDELVELLTVGYGARVRPVRPEEVFCWPVTPGEALDIAVGNALADERLTPAPLDLGGVTVTKLTGYTASAAAHLRGLDSYLAVPRDGVLVALPYPGQLVAYPVDGLNVVRAIERMRLYAHRVYTDHPEGLSPQVYWWRSGRLVRIPAEFARTGERRVKLVVSPPPEFARLLSAMANRRSA</sequence>
<comment type="caution">
    <text evidence="1">The sequence shown here is derived from an EMBL/GenBank/DDBJ whole genome shotgun (WGS) entry which is preliminary data.</text>
</comment>
<gene>
    <name evidence="1" type="ORF">FHX40_2064</name>
</gene>
<protein>
    <submittedName>
        <fullName evidence="1">Uncharacterized protein</fullName>
    </submittedName>
</protein>
<dbReference type="RefSeq" id="WP_142259389.1">
    <property type="nucleotide sequence ID" value="NZ_BMPV01000001.1"/>
</dbReference>
<dbReference type="OrthoDB" id="3812886at2"/>
<dbReference type="AlphaFoldDB" id="A0A543IXR0"/>
<keyword evidence="2" id="KW-1185">Reference proteome</keyword>
<dbReference type="Proteomes" id="UP000319213">
    <property type="component" value="Unassembled WGS sequence"/>
</dbReference>
<reference evidence="1 2" key="1">
    <citation type="submission" date="2019-06" db="EMBL/GenBank/DDBJ databases">
        <title>Sequencing the genomes of 1000 actinobacteria strains.</title>
        <authorList>
            <person name="Klenk H.-P."/>
        </authorList>
    </citation>
    <scope>NUCLEOTIDE SEQUENCE [LARGE SCALE GENOMIC DNA]</scope>
    <source>
        <strain evidence="1 2">DSM 43186</strain>
    </source>
</reference>
<dbReference type="EMBL" id="VFPQ01000001">
    <property type="protein sequence ID" value="TQM75358.1"/>
    <property type="molecule type" value="Genomic_DNA"/>
</dbReference>
<organism evidence="1 2">
    <name type="scientific">Thermopolyspora flexuosa</name>
    <dbReference type="NCBI Taxonomy" id="103836"/>
    <lineage>
        <taxon>Bacteria</taxon>
        <taxon>Bacillati</taxon>
        <taxon>Actinomycetota</taxon>
        <taxon>Actinomycetes</taxon>
        <taxon>Streptosporangiales</taxon>
        <taxon>Streptosporangiaceae</taxon>
        <taxon>Thermopolyspora</taxon>
    </lineage>
</organism>
<name>A0A543IXR0_9ACTN</name>
<evidence type="ECO:0000313" key="1">
    <source>
        <dbReference type="EMBL" id="TQM75358.1"/>
    </source>
</evidence>
<accession>A0A543IXR0</accession>